<dbReference type="InterPro" id="IPR044230">
    <property type="entry name" value="GTF3C4"/>
</dbReference>
<feature type="region of interest" description="Disordered" evidence="1">
    <location>
        <begin position="71"/>
        <end position="90"/>
    </location>
</feature>
<dbReference type="InterPro" id="IPR024764">
    <property type="entry name" value="TFIIIC_Znf"/>
</dbReference>
<accession>A0ABP0DA53</accession>
<dbReference type="PANTHER" id="PTHR15496">
    <property type="entry name" value="GENERAL TRANSCRIPTION FACTOR 3C POLYPEPTIDE 4 FAMILY"/>
    <property type="match status" value="1"/>
</dbReference>
<feature type="domain" description="Transcription factor IIIC putative zinc-finger" evidence="3">
    <location>
        <begin position="685"/>
        <end position="782"/>
    </location>
</feature>
<dbReference type="InterPro" id="IPR024761">
    <property type="entry name" value="TFIIIC_delta_N"/>
</dbReference>
<dbReference type="Pfam" id="PF12660">
    <property type="entry name" value="zf-TFIIIC"/>
    <property type="match status" value="1"/>
</dbReference>
<name>A0ABP0DA53_9PEZI</name>
<feature type="domain" description="Transcription factor IIIC 90kDa subunit N-terminal" evidence="2">
    <location>
        <begin position="38"/>
        <end position="606"/>
    </location>
</feature>
<dbReference type="Pfam" id="PF12657">
    <property type="entry name" value="TFIIIC_delta"/>
    <property type="match status" value="1"/>
</dbReference>
<evidence type="ECO:0008006" key="6">
    <source>
        <dbReference type="Google" id="ProtNLM"/>
    </source>
</evidence>
<keyword evidence="5" id="KW-1185">Reference proteome</keyword>
<organism evidence="4 5">
    <name type="scientific">Sporothrix epigloea</name>
    <dbReference type="NCBI Taxonomy" id="1892477"/>
    <lineage>
        <taxon>Eukaryota</taxon>
        <taxon>Fungi</taxon>
        <taxon>Dikarya</taxon>
        <taxon>Ascomycota</taxon>
        <taxon>Pezizomycotina</taxon>
        <taxon>Sordariomycetes</taxon>
        <taxon>Sordariomycetidae</taxon>
        <taxon>Ophiostomatales</taxon>
        <taxon>Ophiostomataceae</taxon>
        <taxon>Sporothrix</taxon>
    </lineage>
</organism>
<evidence type="ECO:0000259" key="3">
    <source>
        <dbReference type="Pfam" id="PF12660"/>
    </source>
</evidence>
<comment type="caution">
    <text evidence="4">The sequence shown here is derived from an EMBL/GenBank/DDBJ whole genome shotgun (WGS) entry which is preliminary data.</text>
</comment>
<evidence type="ECO:0000256" key="1">
    <source>
        <dbReference type="SAM" id="MobiDB-lite"/>
    </source>
</evidence>
<dbReference type="PANTHER" id="PTHR15496:SF2">
    <property type="entry name" value="GENERAL TRANSCRIPTION FACTOR 3C POLYPEPTIDE 4"/>
    <property type="match status" value="1"/>
</dbReference>
<dbReference type="Proteomes" id="UP001642501">
    <property type="component" value="Unassembled WGS sequence"/>
</dbReference>
<dbReference type="EMBL" id="CAWUOM010000014">
    <property type="protein sequence ID" value="CAK7265101.1"/>
    <property type="molecule type" value="Genomic_DNA"/>
</dbReference>
<evidence type="ECO:0000313" key="4">
    <source>
        <dbReference type="EMBL" id="CAK7265101.1"/>
    </source>
</evidence>
<evidence type="ECO:0000313" key="5">
    <source>
        <dbReference type="Proteomes" id="UP001642501"/>
    </source>
</evidence>
<gene>
    <name evidence="4" type="ORF">SEPCBS57363_001416</name>
</gene>
<proteinExistence type="predicted"/>
<evidence type="ECO:0000259" key="2">
    <source>
        <dbReference type="Pfam" id="PF12657"/>
    </source>
</evidence>
<sequence>MSRSDAAPLLPQAHRSRQLALDRLDQDAVPFNGRALAWSPDAELAVATSDSVFIYVPQFMSAAGGRMPIFSEQDDDTLPQKPTEGHFASGTETRNQFAAGFRRIPVGYPRLDHRLNYRLFSVLAPGEPGSDTGAWQDELPRISAGSGPISGSGSSMNSVVSIAWSPSGVGHNRRPIIGVLTTSGTLVLYGEPLEREQQPWISSDGGSRAASHGRSSYDTSRWEILWAVGERLAVPGQKKTGECIVSFAWTGGCDSLINEGFPKPGEPPRRATQAFLLYQTDKRDLVVLKVSHLRHGDGTNKWHVVEVSRVRVPGPHTVTPKLGKQSSRSQAKVDPTFVPQFTPFGLRCSPYLVEKGPARAGGQCETTLTCLVGYLAPHYVGFRRLTTVWRADADSIQPEVCIDDCDFAGFCTFLTGNAMLEFEDGLWEEVKGSRSHRKMSVARCVVATPSTVEAYDVKFDAIRLAAPAGLDYAVPEHIIGGESCSAKPESIPEDHANSITGLVVHPPDPNSRGEKPLYSIVRQSATSRIGWYATNAYEGCEVPKWVNWVQDRIPSATTTHTQESERTQYVESAVDIPIKSRIRIWGLDQAPGGVPGCGGITAVLVSEHAAHGGRDGRGRECTRVLFGIQGHLMPSTATEKPGKGSSFHRPAVSTEAAMWSFMYGNGPGVMSVEKRQDGEQALEEKQGSAANQACGICEARILTRGEVSVCERGHSFDLCTGTGLAIQKPNVSQACGVCGRRTLFLDALDDMMKYTRDTNSADQVRLQAKLLAKVCGFCGGKFYE</sequence>
<reference evidence="4 5" key="1">
    <citation type="submission" date="2024-01" db="EMBL/GenBank/DDBJ databases">
        <authorList>
            <person name="Allen C."/>
            <person name="Tagirdzhanova G."/>
        </authorList>
    </citation>
    <scope>NUCLEOTIDE SEQUENCE [LARGE SCALE GENOMIC DNA]</scope>
    <source>
        <strain evidence="4 5">CBS 573.63</strain>
    </source>
</reference>
<protein>
    <recommendedName>
        <fullName evidence="6">Transcription factor IIIC 90kDa subunit N-terminal domain-containing protein</fullName>
    </recommendedName>
</protein>